<feature type="domain" description="UspA" evidence="4">
    <location>
        <begin position="18"/>
        <end position="155"/>
    </location>
</feature>
<dbReference type="PANTHER" id="PTHR46268">
    <property type="entry name" value="STRESS RESPONSE PROTEIN NHAX"/>
    <property type="match status" value="1"/>
</dbReference>
<dbReference type="RefSeq" id="WP_106584930.1">
    <property type="nucleotide sequence ID" value="NZ_PYGA01000016.1"/>
</dbReference>
<evidence type="ECO:0000256" key="3">
    <source>
        <dbReference type="ARBA" id="ARBA00022840"/>
    </source>
</evidence>
<comment type="similarity">
    <text evidence="1">Belongs to the universal stress protein A family.</text>
</comment>
<organism evidence="5 6">
    <name type="scientific">Murinocardiopsis flavida</name>
    <dbReference type="NCBI Taxonomy" id="645275"/>
    <lineage>
        <taxon>Bacteria</taxon>
        <taxon>Bacillati</taxon>
        <taxon>Actinomycetota</taxon>
        <taxon>Actinomycetes</taxon>
        <taxon>Streptosporangiales</taxon>
        <taxon>Nocardiopsidaceae</taxon>
        <taxon>Murinocardiopsis</taxon>
    </lineage>
</organism>
<dbReference type="Pfam" id="PF00582">
    <property type="entry name" value="Usp"/>
    <property type="match status" value="2"/>
</dbReference>
<dbReference type="EMBL" id="PYGA01000016">
    <property type="protein sequence ID" value="PSK93658.1"/>
    <property type="molecule type" value="Genomic_DNA"/>
</dbReference>
<feature type="domain" description="UspA" evidence="4">
    <location>
        <begin position="167"/>
        <end position="307"/>
    </location>
</feature>
<sequence length="319" mass="32416">MHNAESHGRIPPARSGREVVVGVDGSAPSRSALALAARLAGDRRAGLRILYALSMPVFATPFTHTVRMPPDPDVADRASALLTAAAEHIAALHPGLSVVTEAAPPEPAPALLAASRDAELVVVGSRGLSGVGSLFLGSVSIRVSSHAACPVVVVPPGSAIERVERPSIVVGVDDSPQSGAALRFAFEEAARTGADVVAVHAWQALGAFGTGGPTASGEVIDHETVMLRYRTHFQGILDGARAAGTGRVPASLVIVEDHPARALLAEGRAADLIVVGSRGRGGFRGLILGSVSQAILHHATVPVVVTRGGQEGAATTGVV</sequence>
<comment type="caution">
    <text evidence="5">The sequence shown here is derived from an EMBL/GenBank/DDBJ whole genome shotgun (WGS) entry which is preliminary data.</text>
</comment>
<dbReference type="GO" id="GO:0005524">
    <property type="term" value="F:ATP binding"/>
    <property type="evidence" value="ECO:0007669"/>
    <property type="project" value="UniProtKB-KW"/>
</dbReference>
<evidence type="ECO:0000256" key="2">
    <source>
        <dbReference type="ARBA" id="ARBA00022741"/>
    </source>
</evidence>
<dbReference type="SUPFAM" id="SSF52402">
    <property type="entry name" value="Adenine nucleotide alpha hydrolases-like"/>
    <property type="match status" value="2"/>
</dbReference>
<dbReference type="PRINTS" id="PR01438">
    <property type="entry name" value="UNVRSLSTRESS"/>
</dbReference>
<name>A0A2P8D8V2_9ACTN</name>
<dbReference type="InterPro" id="IPR014729">
    <property type="entry name" value="Rossmann-like_a/b/a_fold"/>
</dbReference>
<keyword evidence="2" id="KW-0547">Nucleotide-binding</keyword>
<proteinExistence type="inferred from homology"/>
<dbReference type="Gene3D" id="3.40.50.620">
    <property type="entry name" value="HUPs"/>
    <property type="match status" value="2"/>
</dbReference>
<dbReference type="InterPro" id="IPR006015">
    <property type="entry name" value="Universal_stress_UspA"/>
</dbReference>
<dbReference type="Proteomes" id="UP000240542">
    <property type="component" value="Unassembled WGS sequence"/>
</dbReference>
<evidence type="ECO:0000313" key="6">
    <source>
        <dbReference type="Proteomes" id="UP000240542"/>
    </source>
</evidence>
<evidence type="ECO:0000259" key="4">
    <source>
        <dbReference type="Pfam" id="PF00582"/>
    </source>
</evidence>
<dbReference type="AlphaFoldDB" id="A0A2P8D8V2"/>
<dbReference type="OrthoDB" id="3424785at2"/>
<keyword evidence="3" id="KW-0067">ATP-binding</keyword>
<reference evidence="5 6" key="1">
    <citation type="submission" date="2018-03" db="EMBL/GenBank/DDBJ databases">
        <title>Genomic Encyclopedia of Archaeal and Bacterial Type Strains, Phase II (KMG-II): from individual species to whole genera.</title>
        <authorList>
            <person name="Goeker M."/>
        </authorList>
    </citation>
    <scope>NUCLEOTIDE SEQUENCE [LARGE SCALE GENOMIC DNA]</scope>
    <source>
        <strain evidence="5 6">DSM 45312</strain>
    </source>
</reference>
<evidence type="ECO:0000313" key="5">
    <source>
        <dbReference type="EMBL" id="PSK93658.1"/>
    </source>
</evidence>
<keyword evidence="6" id="KW-1185">Reference proteome</keyword>
<dbReference type="PANTHER" id="PTHR46268:SF27">
    <property type="entry name" value="UNIVERSAL STRESS PROTEIN RV2623"/>
    <property type="match status" value="1"/>
</dbReference>
<protein>
    <submittedName>
        <fullName evidence="5">Nucleotide-binding universal stress UspA family protein</fullName>
    </submittedName>
</protein>
<accession>A0A2P8D8V2</accession>
<gene>
    <name evidence="5" type="ORF">CLV63_11665</name>
</gene>
<dbReference type="InterPro" id="IPR006016">
    <property type="entry name" value="UspA"/>
</dbReference>
<evidence type="ECO:0000256" key="1">
    <source>
        <dbReference type="ARBA" id="ARBA00008791"/>
    </source>
</evidence>